<dbReference type="Pfam" id="PF07703">
    <property type="entry name" value="A2M_BRD"/>
    <property type="match status" value="1"/>
</dbReference>
<gene>
    <name evidence="17" type="primary">A2M_8</name>
    <name evidence="17" type="ORF">AVEN_124207_1</name>
</gene>
<reference evidence="17 18" key="1">
    <citation type="journal article" date="2019" name="Sci. Rep.">
        <title>Orb-weaving spider Araneus ventricosus genome elucidates the spidroin gene catalogue.</title>
        <authorList>
            <person name="Kono N."/>
            <person name="Nakamura H."/>
            <person name="Ohtoshi R."/>
            <person name="Moran D.A.P."/>
            <person name="Shinohara A."/>
            <person name="Yoshida Y."/>
            <person name="Fujiwara M."/>
            <person name="Mori M."/>
            <person name="Tomita M."/>
            <person name="Arakawa K."/>
        </authorList>
    </citation>
    <scope>NUCLEOTIDE SEQUENCE [LARGE SCALE GENOMIC DNA]</scope>
</reference>
<dbReference type="Pfam" id="PF17791">
    <property type="entry name" value="MG3"/>
    <property type="match status" value="1"/>
</dbReference>
<dbReference type="InterPro" id="IPR036595">
    <property type="entry name" value="A-macroglobulin_rcpt-bd_sf"/>
</dbReference>
<dbReference type="InterPro" id="IPR041555">
    <property type="entry name" value="MG3"/>
</dbReference>
<dbReference type="Proteomes" id="UP000499080">
    <property type="component" value="Unassembled WGS sequence"/>
</dbReference>
<dbReference type="Pfam" id="PF17789">
    <property type="entry name" value="MG4"/>
    <property type="match status" value="1"/>
</dbReference>
<proteinExistence type="inferred from homology"/>
<keyword evidence="7" id="KW-1015">Disulfide bond</keyword>
<evidence type="ECO:0000256" key="4">
    <source>
        <dbReference type="ARBA" id="ARBA00022690"/>
    </source>
</evidence>
<comment type="subunit">
    <text evidence="10">Heterodimer of a TEP1-N chain and an TEP1-C chain non-covalently linked. Forms a complex composed of TEP1-N and TEP1-C heterodimer, LRIM1 and APL1C; the interaction stabilizes TEP1-N and TEP1-C heterodimer, prevents its binding to tissues while circulating in the hemolymph and protects the thioester bond from hydrolysis. Mature TEP1 and to a lesser extent full-length TEP1 interact with SPCLIP1; the interaction is induced by microbial infection.</text>
</comment>
<dbReference type="Gene3D" id="2.60.120.1540">
    <property type="match status" value="1"/>
</dbReference>
<evidence type="ECO:0000313" key="18">
    <source>
        <dbReference type="Proteomes" id="UP000499080"/>
    </source>
</evidence>
<evidence type="ECO:0000256" key="8">
    <source>
        <dbReference type="ARBA" id="ARBA00023180"/>
    </source>
</evidence>
<dbReference type="PANTHER" id="PTHR11412">
    <property type="entry name" value="MACROGLOBULIN / COMPLEMENT"/>
    <property type="match status" value="1"/>
</dbReference>
<evidence type="ECO:0000256" key="1">
    <source>
        <dbReference type="ARBA" id="ARBA00004613"/>
    </source>
</evidence>
<evidence type="ECO:0000256" key="11">
    <source>
        <dbReference type="ARBA" id="ARBA00078071"/>
    </source>
</evidence>
<dbReference type="InterPro" id="IPR014756">
    <property type="entry name" value="Ig_E-set"/>
</dbReference>
<keyword evidence="18" id="KW-1185">Reference proteome</keyword>
<keyword evidence="6" id="KW-0722">Serine protease inhibitor</keyword>
<dbReference type="Gene3D" id="2.60.40.690">
    <property type="entry name" value="Alpha-macroglobulin, receptor-binding domain"/>
    <property type="match status" value="1"/>
</dbReference>
<accession>A0A4Y2HT35</accession>
<feature type="region of interest" description="Disordered" evidence="12">
    <location>
        <begin position="693"/>
        <end position="714"/>
    </location>
</feature>
<dbReference type="Gene3D" id="6.20.50.160">
    <property type="match status" value="1"/>
</dbReference>
<dbReference type="SMART" id="SM01419">
    <property type="entry name" value="Thiol-ester_cl"/>
    <property type="match status" value="1"/>
</dbReference>
<comment type="function">
    <text evidence="9">Binds covalently through a thioester bond to the pathogen surface resulting in pathogen clearance.</text>
</comment>
<dbReference type="Gene3D" id="2.60.40.1940">
    <property type="match status" value="1"/>
</dbReference>
<comment type="caution">
    <text evidence="17">The sequence shown here is derived from an EMBL/GenBank/DDBJ whole genome shotgun (WGS) entry which is preliminary data.</text>
</comment>
<evidence type="ECO:0000256" key="12">
    <source>
        <dbReference type="SAM" id="MobiDB-lite"/>
    </source>
</evidence>
<dbReference type="PANTHER" id="PTHR11412:SF171">
    <property type="entry name" value="PREGNANCY ZONE PROTEIN-LIKE PROTEIN"/>
    <property type="match status" value="1"/>
</dbReference>
<evidence type="ECO:0000256" key="9">
    <source>
        <dbReference type="ARBA" id="ARBA00057615"/>
    </source>
</evidence>
<dbReference type="SMART" id="SM01359">
    <property type="entry name" value="A2M_N_2"/>
    <property type="match status" value="1"/>
</dbReference>
<evidence type="ECO:0000259" key="15">
    <source>
        <dbReference type="SMART" id="SM01360"/>
    </source>
</evidence>
<dbReference type="GO" id="GO:0004867">
    <property type="term" value="F:serine-type endopeptidase inhibitor activity"/>
    <property type="evidence" value="ECO:0007669"/>
    <property type="project" value="UniProtKB-KW"/>
</dbReference>
<dbReference type="SUPFAM" id="SSF81296">
    <property type="entry name" value="E set domains"/>
    <property type="match status" value="1"/>
</dbReference>
<keyword evidence="5 13" id="KW-0732">Signal</keyword>
<dbReference type="EMBL" id="BGPR01002149">
    <property type="protein sequence ID" value="GBM68566.1"/>
    <property type="molecule type" value="Genomic_DNA"/>
</dbReference>
<dbReference type="InterPro" id="IPR008930">
    <property type="entry name" value="Terpenoid_cyclase/PrenylTrfase"/>
</dbReference>
<evidence type="ECO:0000259" key="14">
    <source>
        <dbReference type="SMART" id="SM01359"/>
    </source>
</evidence>
<name>A0A4Y2HT35_ARAVE</name>
<dbReference type="SMART" id="SM01360">
    <property type="entry name" value="A2M"/>
    <property type="match status" value="1"/>
</dbReference>
<evidence type="ECO:0000313" key="17">
    <source>
        <dbReference type="EMBL" id="GBM68566.1"/>
    </source>
</evidence>
<evidence type="ECO:0000256" key="10">
    <source>
        <dbReference type="ARBA" id="ARBA00063781"/>
    </source>
</evidence>
<evidence type="ECO:0000256" key="5">
    <source>
        <dbReference type="ARBA" id="ARBA00022729"/>
    </source>
</evidence>
<keyword evidence="8" id="KW-0325">Glycoprotein</keyword>
<feature type="domain" description="Alpha-2-macroglobulin" evidence="15">
    <location>
        <begin position="809"/>
        <end position="899"/>
    </location>
</feature>
<dbReference type="InterPro" id="IPR047565">
    <property type="entry name" value="Alpha-macroglob_thiol-ester_cl"/>
</dbReference>
<evidence type="ECO:0000256" key="3">
    <source>
        <dbReference type="ARBA" id="ARBA00022525"/>
    </source>
</evidence>
<comment type="subcellular location">
    <subcellularLocation>
        <location evidence="1">Secreted</location>
    </subcellularLocation>
</comment>
<evidence type="ECO:0000256" key="7">
    <source>
        <dbReference type="ARBA" id="ARBA00023157"/>
    </source>
</evidence>
<feature type="signal peptide" evidence="13">
    <location>
        <begin position="1"/>
        <end position="22"/>
    </location>
</feature>
<dbReference type="InterPro" id="IPR011625">
    <property type="entry name" value="A2M_N_BRD"/>
</dbReference>
<feature type="compositionally biased region" description="Polar residues" evidence="12">
    <location>
        <begin position="693"/>
        <end position="702"/>
    </location>
</feature>
<dbReference type="Pfam" id="PF07678">
    <property type="entry name" value="TED_complement"/>
    <property type="match status" value="1"/>
</dbReference>
<protein>
    <recommendedName>
        <fullName evidence="11">TEP1-F</fullName>
    </recommendedName>
</protein>
<dbReference type="FunFam" id="2.60.40.1930:FF:000001">
    <property type="entry name" value="CD109 isoform 3"/>
    <property type="match status" value="1"/>
</dbReference>
<feature type="domain" description="Alpha-macroglobulin receptor-binding" evidence="16">
    <location>
        <begin position="1415"/>
        <end position="1504"/>
    </location>
</feature>
<organism evidence="17 18">
    <name type="scientific">Araneus ventricosus</name>
    <name type="common">Orbweaver spider</name>
    <name type="synonym">Epeira ventricosa</name>
    <dbReference type="NCBI Taxonomy" id="182803"/>
    <lineage>
        <taxon>Eukaryota</taxon>
        <taxon>Metazoa</taxon>
        <taxon>Ecdysozoa</taxon>
        <taxon>Arthropoda</taxon>
        <taxon>Chelicerata</taxon>
        <taxon>Arachnida</taxon>
        <taxon>Araneae</taxon>
        <taxon>Araneomorphae</taxon>
        <taxon>Entelegynae</taxon>
        <taxon>Araneoidea</taxon>
        <taxon>Araneidae</taxon>
        <taxon>Araneus</taxon>
    </lineage>
</organism>
<keyword evidence="3" id="KW-0964">Secreted</keyword>
<keyword evidence="4" id="KW-0646">Protease inhibitor</keyword>
<evidence type="ECO:0000256" key="2">
    <source>
        <dbReference type="ARBA" id="ARBA00010952"/>
    </source>
</evidence>
<evidence type="ECO:0000259" key="16">
    <source>
        <dbReference type="SMART" id="SM01361"/>
    </source>
</evidence>
<feature type="chain" id="PRO_5021198451" description="TEP1-F" evidence="13">
    <location>
        <begin position="23"/>
        <end position="1508"/>
    </location>
</feature>
<dbReference type="InterPro" id="IPR013783">
    <property type="entry name" value="Ig-like_fold"/>
</dbReference>
<feature type="domain" description="Alpha-2-macroglobulin bait region" evidence="14">
    <location>
        <begin position="475"/>
        <end position="667"/>
    </location>
</feature>
<dbReference type="InterPro" id="IPR040839">
    <property type="entry name" value="MG4"/>
</dbReference>
<dbReference type="InterPro" id="IPR009048">
    <property type="entry name" value="A-macroglobulin_rcpt-bd"/>
</dbReference>
<dbReference type="InterPro" id="IPR011626">
    <property type="entry name" value="Alpha-macroglobulin_TED"/>
</dbReference>
<dbReference type="InterPro" id="IPR019742">
    <property type="entry name" value="MacrogloblnA2_CS"/>
</dbReference>
<dbReference type="InterPro" id="IPR002890">
    <property type="entry name" value="MG2"/>
</dbReference>
<dbReference type="SUPFAM" id="SSF49410">
    <property type="entry name" value="Alpha-macroglobulin receptor domain"/>
    <property type="match status" value="1"/>
</dbReference>
<dbReference type="Pfam" id="PF07677">
    <property type="entry name" value="A2M_recep"/>
    <property type="match status" value="1"/>
</dbReference>
<dbReference type="Gene3D" id="2.60.40.10">
    <property type="entry name" value="Immunoglobulins"/>
    <property type="match status" value="2"/>
</dbReference>
<dbReference type="Gene3D" id="2.60.40.1930">
    <property type="match status" value="2"/>
</dbReference>
<dbReference type="Gene3D" id="1.50.10.20">
    <property type="match status" value="1"/>
</dbReference>
<sequence length="1508" mass="166096">MELRNLLTFGVFVFMIFEVCSADGKVENGYIFTSPRSLKRGQNNQLQLLRFGCLDSSALNVQLYYTKNYNSNETLAQQQTYNIANGNKDSLLNFFIKPFTDTDYVYSGRLQINGTMCGKPISGSDEVHFSNTNANIYIIQTDKPLYKPGQTVKFRILKVDKNLKPSNKNNDTADVYVDDPKGTRLFQFQRVQLGKGITQMEFPLADEPVQGSWRITVSKDKDTASTRFDVKEYKLPKFEVKINFPPFVLRNADTIPVSVCAQYTYGQPVQAQLNLNTSLEMYSYESSYSRTPVLQNSLEIDGCYSYTINVTEIDPKRDHSYKRIMVTANVIEDGTGVQVNTTQYLSRSYSPLNMDFNVNSDHGKYYKPGLPYKGKLKVTNPDNTPATGEPVEICATVSRKRIIDTWLANKQVKFCKNYTSDENGYIKYTILPQNVDAVSIELNARSLKYTGGDNIGQPSASAYLDPFYSPSGSFVQLETIDNPIPCGTQKNVRLLFTAKESTDFELQYQILKQGEVVKYGSQQVTFNVKDDVSDKYENTEELINGSETQVSPELPATVLSETSSSEENCPSARETRYIPPIGEVQIPIDVDASLSSSFTLLVFYVREDRETVADTQKIEVEKCFKNKVTFDFASDSAQPGTPVAHRITSSPNSLCGIKVVDKSVTLLDSSDQLTKDSIFQLQSNLDPPTYYGSNNFCNSDKSQPGLKPSAGNSKVNPTDSFYSSSYEDSYAAFQDAGFLVISNLVLFSRPCSNGGAGGYGPMQIAGPAGKPIHLVPQAAMARNAPLSFGPGGPGATQSAVEVRNYFPETWLFELQMTGPDGTYTGEDNIPHTITEWDGSAVCINSQDGIGLSNMTSIKGFQAFFISYTLPISVIRGEEFVVVVSVFNYADAALPISVNLKDPQGFEVTTDLSDNEICIQPSTSESLKMKLKATTVGSINITVEASTASSSAVCGDSPVYDGTARDAITQSLEVEAEGFLNEKVDSILFCPSDEENQVFSKSDNLDLPDDAVADSARALVDVSGNVMGPAIKNLNNLVSLPTGCGEQNMVKFTPNYLVLDYLTDIGKLTDSIRSSAIRNLNTGYQRELTYQHYDGSFSAFGNRDKEGSMFLTAFVMRSFYQAKRYITIDDRIFNDTQKWITSRQQKDGCFQNVGQIIDSGIQGGLDKDKKNGTITAYVLSSLLISNYKNQTVIGKAMSCLTKNSPSTPYETFLYAYAEALAGQKKAAQKLLNDIKPFADTTGGLEYYRNPNGTKSLDVETAAYAILTNLQLGNSKSTVLPLVRYLSTNLNPSGGFHSTQDTCVGLDALSKFAKIVYKDPVDITVSISGGLNEQVQISEDNKLLVQRNKISQIPSELDIQATGTGCGLLQTSLRYNTLSPPEKNLFNIQISGECTSSDCKQRRISGAVSYVPKGKKSGMTVVQIKMVTGTVAVKDSLNQLTSDSNNKILRTDIDNNQVNIYFTEISNDAQQFSFDVEEIVEVENPQPGTAKVFDYYVPENSASTTYAYGN</sequence>
<dbReference type="InterPro" id="IPR050473">
    <property type="entry name" value="A2M/Complement_sys"/>
</dbReference>
<dbReference type="Gene3D" id="2.20.130.20">
    <property type="match status" value="1"/>
</dbReference>
<comment type="similarity">
    <text evidence="2">Belongs to the protease inhibitor I39 (alpha-2-macroglobulin) family.</text>
</comment>
<evidence type="ECO:0000256" key="13">
    <source>
        <dbReference type="SAM" id="SignalP"/>
    </source>
</evidence>
<dbReference type="GO" id="GO:0005615">
    <property type="term" value="C:extracellular space"/>
    <property type="evidence" value="ECO:0007669"/>
    <property type="project" value="InterPro"/>
</dbReference>
<dbReference type="OrthoDB" id="9998011at2759"/>
<dbReference type="Pfam" id="PF01835">
    <property type="entry name" value="MG2"/>
    <property type="match status" value="1"/>
</dbReference>
<dbReference type="Pfam" id="PF00207">
    <property type="entry name" value="A2M"/>
    <property type="match status" value="1"/>
</dbReference>
<dbReference type="SMART" id="SM01361">
    <property type="entry name" value="A2M_recep"/>
    <property type="match status" value="1"/>
</dbReference>
<evidence type="ECO:0000256" key="6">
    <source>
        <dbReference type="ARBA" id="ARBA00022900"/>
    </source>
</evidence>
<dbReference type="InterPro" id="IPR001599">
    <property type="entry name" value="Macroglobln_a2"/>
</dbReference>
<dbReference type="SUPFAM" id="SSF48239">
    <property type="entry name" value="Terpenoid cyclases/Protein prenyltransferases"/>
    <property type="match status" value="1"/>
</dbReference>
<dbReference type="PROSITE" id="PS00477">
    <property type="entry name" value="ALPHA_2_MACROGLOBULIN"/>
    <property type="match status" value="1"/>
</dbReference>